<dbReference type="GO" id="GO:0051539">
    <property type="term" value="F:4 iron, 4 sulfur cluster binding"/>
    <property type="evidence" value="ECO:0007669"/>
    <property type="project" value="UniProtKB-UniRule"/>
</dbReference>
<dbReference type="Gene3D" id="3.30.300.130">
    <property type="entry name" value="Fe-S cluster assembly (FSCA)"/>
    <property type="match status" value="1"/>
</dbReference>
<dbReference type="Gene3D" id="2.60.300.12">
    <property type="entry name" value="HesB-like domain"/>
    <property type="match status" value="1"/>
</dbReference>
<dbReference type="AlphaFoldDB" id="A0AAE3L7M4"/>
<dbReference type="PANTHER" id="PTHR11178">
    <property type="entry name" value="IRON-SULFUR CLUSTER SCAFFOLD PROTEIN NFU-RELATED"/>
    <property type="match status" value="1"/>
</dbReference>
<keyword evidence="9" id="KW-1185">Reference proteome</keyword>
<organism evidence="8 9">
    <name type="scientific">Candidatus Berkiella cookevillensis</name>
    <dbReference type="NCBI Taxonomy" id="437022"/>
    <lineage>
        <taxon>Bacteria</taxon>
        <taxon>Pseudomonadati</taxon>
        <taxon>Pseudomonadota</taxon>
        <taxon>Gammaproteobacteria</taxon>
        <taxon>Candidatus Berkiellales</taxon>
        <taxon>Candidatus Berkiellaceae</taxon>
        <taxon>Candidatus Berkiella</taxon>
    </lineage>
</organism>
<evidence type="ECO:0000256" key="4">
    <source>
        <dbReference type="ARBA" id="ARBA00023014"/>
    </source>
</evidence>
<comment type="caution">
    <text evidence="8">The sequence shown here is derived from an EMBL/GenBank/DDBJ whole genome shotgun (WGS) entry which is preliminary data.</text>
</comment>
<proteinExistence type="inferred from homology"/>
<dbReference type="InterPro" id="IPR000361">
    <property type="entry name" value="ATAP_core_dom"/>
</dbReference>
<dbReference type="GO" id="GO:0051604">
    <property type="term" value="P:protein maturation"/>
    <property type="evidence" value="ECO:0007669"/>
    <property type="project" value="UniProtKB-UniRule"/>
</dbReference>
<dbReference type="InterPro" id="IPR017726">
    <property type="entry name" value="Fe/S_biogenesis_protein_NfuA"/>
</dbReference>
<reference evidence="8" key="2">
    <citation type="submission" date="2021-06" db="EMBL/GenBank/DDBJ databases">
        <title>Genomic Description and Analysis of Intracellular Bacteria, Candidatus Berkiella cookevillensis and Candidatus Berkiella aquae.</title>
        <authorList>
            <person name="Kidane D.T."/>
            <person name="Mehari Y.T."/>
            <person name="Rice F.C."/>
            <person name="Arivett B.A."/>
            <person name="Farone A.L."/>
            <person name="Berk S.G."/>
            <person name="Farone M.B."/>
        </authorList>
    </citation>
    <scope>NUCLEOTIDE SEQUENCE</scope>
    <source>
        <strain evidence="8">CC99</strain>
    </source>
</reference>
<dbReference type="PANTHER" id="PTHR11178:SF51">
    <property type="entry name" value="FE_S BIOGENESIS PROTEIN NFUA"/>
    <property type="match status" value="1"/>
</dbReference>
<dbReference type="EMBL" id="LKHV02000001">
    <property type="protein sequence ID" value="MCS5708934.1"/>
    <property type="molecule type" value="Genomic_DNA"/>
</dbReference>
<evidence type="ECO:0000256" key="2">
    <source>
        <dbReference type="ARBA" id="ARBA00022723"/>
    </source>
</evidence>
<keyword evidence="2 5" id="KW-0479">Metal-binding</keyword>
<feature type="domain" description="NIF system FeS cluster assembly NifU C-terminal" evidence="6">
    <location>
        <begin position="126"/>
        <end position="193"/>
    </location>
</feature>
<dbReference type="SUPFAM" id="SSF89360">
    <property type="entry name" value="HesB-like domain"/>
    <property type="match status" value="1"/>
</dbReference>
<evidence type="ECO:0000313" key="8">
    <source>
        <dbReference type="EMBL" id="MCS5708934.1"/>
    </source>
</evidence>
<evidence type="ECO:0000313" key="9">
    <source>
        <dbReference type="Proteomes" id="UP000051494"/>
    </source>
</evidence>
<evidence type="ECO:0000259" key="7">
    <source>
        <dbReference type="Pfam" id="PF01521"/>
    </source>
</evidence>
<dbReference type="GO" id="GO:0016226">
    <property type="term" value="P:iron-sulfur cluster assembly"/>
    <property type="evidence" value="ECO:0007669"/>
    <property type="project" value="UniProtKB-UniRule"/>
</dbReference>
<dbReference type="InterPro" id="IPR035903">
    <property type="entry name" value="HesB-like_dom_sf"/>
</dbReference>
<comment type="cofactor">
    <cofactor evidence="5">
        <name>[4Fe-4S] cluster</name>
        <dbReference type="ChEBI" id="CHEBI:49883"/>
    </cofactor>
    <text evidence="5">Binds 1 [4Fe-4S] cluster per subunit. The cluster is presumably bound at the interface of two monomers.</text>
</comment>
<dbReference type="InterPro" id="IPR034904">
    <property type="entry name" value="FSCA_dom_sf"/>
</dbReference>
<comment type="similarity">
    <text evidence="5">Belongs to the NfuA family.</text>
</comment>
<reference evidence="8" key="1">
    <citation type="journal article" date="2016" name="Genome Announc.">
        <title>Draft Genome Sequences of Two Novel Amoeba-Resistant Intranuclear Bacteria, 'Candidatus Berkiella cookevillensis' and 'Candidatus Berkiella aquae'.</title>
        <authorList>
            <person name="Mehari Y.T."/>
            <person name="Arivett B.A."/>
            <person name="Farone A.L."/>
            <person name="Gunderson J.H."/>
            <person name="Farone M.B."/>
        </authorList>
    </citation>
    <scope>NUCLEOTIDE SEQUENCE</scope>
    <source>
        <strain evidence="8">CC99</strain>
    </source>
</reference>
<keyword evidence="3 5" id="KW-0408">Iron</keyword>
<evidence type="ECO:0000256" key="5">
    <source>
        <dbReference type="HAMAP-Rule" id="MF_01637"/>
    </source>
</evidence>
<dbReference type="RefSeq" id="WP_235528061.1">
    <property type="nucleotide sequence ID" value="NZ_LKHV02000001.1"/>
</dbReference>
<dbReference type="SUPFAM" id="SSF117916">
    <property type="entry name" value="Fe-S cluster assembly (FSCA) domain-like"/>
    <property type="match status" value="1"/>
</dbReference>
<dbReference type="Proteomes" id="UP000051494">
    <property type="component" value="Unassembled WGS sequence"/>
</dbReference>
<dbReference type="Pfam" id="PF01521">
    <property type="entry name" value="Fe-S_biosyn"/>
    <property type="match status" value="1"/>
</dbReference>
<keyword evidence="4 5" id="KW-0411">Iron-sulfur</keyword>
<evidence type="ECO:0000256" key="1">
    <source>
        <dbReference type="ARBA" id="ARBA00022485"/>
    </source>
</evidence>
<accession>A0AAE3L7M4</accession>
<dbReference type="Pfam" id="PF01106">
    <property type="entry name" value="NifU"/>
    <property type="match status" value="1"/>
</dbReference>
<gene>
    <name evidence="5" type="primary">nfuA</name>
    <name evidence="8" type="ORF">CC99x_008475</name>
</gene>
<feature type="binding site" evidence="5">
    <location>
        <position position="164"/>
    </location>
    <ligand>
        <name>[4Fe-4S] cluster</name>
        <dbReference type="ChEBI" id="CHEBI:49883"/>
    </ligand>
</feature>
<comment type="function">
    <text evidence="5">Involved in iron-sulfur cluster biogenesis. Binds a 4Fe-4S cluster, can transfer this cluster to apoproteins, and thereby intervenes in the maturation of Fe/S proteins. Could also act as a scaffold/chaperone for damaged Fe/S proteins.</text>
</comment>
<evidence type="ECO:0000256" key="3">
    <source>
        <dbReference type="ARBA" id="ARBA00023004"/>
    </source>
</evidence>
<feature type="domain" description="Core" evidence="7">
    <location>
        <begin position="15"/>
        <end position="113"/>
    </location>
</feature>
<comment type="subunit">
    <text evidence="5">Homodimer.</text>
</comment>
<protein>
    <recommendedName>
        <fullName evidence="5">Fe/S biogenesis protein NfuA</fullName>
    </recommendedName>
</protein>
<dbReference type="InterPro" id="IPR001075">
    <property type="entry name" value="NIF_FeS_clus_asmbl_NifU_C"/>
</dbReference>
<feature type="binding site" evidence="5">
    <location>
        <position position="167"/>
    </location>
    <ligand>
        <name>[4Fe-4S] cluster</name>
        <dbReference type="ChEBI" id="CHEBI:49883"/>
    </ligand>
</feature>
<name>A0AAE3L7M4_9GAMM</name>
<evidence type="ECO:0000259" key="6">
    <source>
        <dbReference type="Pfam" id="PF01106"/>
    </source>
</evidence>
<sequence length="206" mass="22701">MVGKIMSEVVDLLPEIDVTPSAREHFRYLIEKEEVEGMNLRVFLDQPGLPTADIGICFCPPGEQRPNDLVMDLEAFKLYIDRASASYLEEAKIDYLNDKMGGQLSITAPNLKGPKPDVESSLADQIQYVLQTEVNPNLAGHGGMVSLVEVTEDNDVVLRFGGGCHGCGMVDVTLKDGIERTLKEKFPNIARVVDVTDHSSGENPYY</sequence>
<keyword evidence="1 5" id="KW-0004">4Fe-4S</keyword>
<dbReference type="HAMAP" id="MF_01637">
    <property type="entry name" value="Fe_S_biogen_NfuA"/>
    <property type="match status" value="1"/>
</dbReference>
<dbReference type="GO" id="GO:0005506">
    <property type="term" value="F:iron ion binding"/>
    <property type="evidence" value="ECO:0007669"/>
    <property type="project" value="InterPro"/>
</dbReference>